<dbReference type="EMBL" id="JAGGKT010000024">
    <property type="protein sequence ID" value="MBP1934621.1"/>
    <property type="molecule type" value="Genomic_DNA"/>
</dbReference>
<protein>
    <submittedName>
        <fullName evidence="2">Uncharacterized protein</fullName>
    </submittedName>
</protein>
<comment type="caution">
    <text evidence="2">The sequence shown here is derived from an EMBL/GenBank/DDBJ whole genome shotgun (WGS) entry which is preliminary data.</text>
</comment>
<evidence type="ECO:0000313" key="3">
    <source>
        <dbReference type="Proteomes" id="UP001519343"/>
    </source>
</evidence>
<reference evidence="2 3" key="1">
    <citation type="submission" date="2021-03" db="EMBL/GenBank/DDBJ databases">
        <title>Genomic Encyclopedia of Type Strains, Phase IV (KMG-IV): sequencing the most valuable type-strain genomes for metagenomic binning, comparative biology and taxonomic classification.</title>
        <authorList>
            <person name="Goeker M."/>
        </authorList>
    </citation>
    <scope>NUCLEOTIDE SEQUENCE [LARGE SCALE GENOMIC DNA]</scope>
    <source>
        <strain evidence="2 3">DSM 24738</strain>
    </source>
</reference>
<feature type="signal peptide" evidence="1">
    <location>
        <begin position="1"/>
        <end position="25"/>
    </location>
</feature>
<feature type="chain" id="PRO_5047290556" evidence="1">
    <location>
        <begin position="26"/>
        <end position="237"/>
    </location>
</feature>
<dbReference type="PROSITE" id="PS51257">
    <property type="entry name" value="PROKAR_LIPOPROTEIN"/>
    <property type="match status" value="1"/>
</dbReference>
<evidence type="ECO:0000256" key="1">
    <source>
        <dbReference type="SAM" id="SignalP"/>
    </source>
</evidence>
<proteinExistence type="predicted"/>
<name>A0ABS4GWI2_9BACL</name>
<evidence type="ECO:0000313" key="2">
    <source>
        <dbReference type="EMBL" id="MBP1934621.1"/>
    </source>
</evidence>
<accession>A0ABS4GWI2</accession>
<keyword evidence="1" id="KW-0732">Signal</keyword>
<keyword evidence="3" id="KW-1185">Reference proteome</keyword>
<dbReference type="Proteomes" id="UP001519343">
    <property type="component" value="Unassembled WGS sequence"/>
</dbReference>
<dbReference type="RefSeq" id="WP_209812608.1">
    <property type="nucleotide sequence ID" value="NZ_JAGGKT010000024.1"/>
</dbReference>
<sequence>MKKWKSLLAVSALSVGLVGCTPAMNDNAQNRNTNQYGTTTVQNTNDYWANANLNDQNQANPRNYVQNSVIRDGNYGTLSHGAPNTRDFGYATYNKRDMHLQQANTFYLDRNVLARAVGTVVTSMPGVEKSSVLATDEELFVGVPGVKNNSTINKVKLAAWSMSPRYYKVYVSGDQKTIDEVQSLVANTKTKIDHRKLENILKKNSVDMTGTNVKDNGQNKTNYQMDRVFPNTNGMHR</sequence>
<dbReference type="InterPro" id="IPR019076">
    <property type="entry name" value="Spore_lipoprot_YhcN/YlaJ-like"/>
</dbReference>
<dbReference type="Pfam" id="PF09580">
    <property type="entry name" value="Spore_YhcN_YlaJ"/>
    <property type="match status" value="1"/>
</dbReference>
<organism evidence="2 3">
    <name type="scientific">Ammoniphilus resinae</name>
    <dbReference type="NCBI Taxonomy" id="861532"/>
    <lineage>
        <taxon>Bacteria</taxon>
        <taxon>Bacillati</taxon>
        <taxon>Bacillota</taxon>
        <taxon>Bacilli</taxon>
        <taxon>Bacillales</taxon>
        <taxon>Paenibacillaceae</taxon>
        <taxon>Aneurinibacillus group</taxon>
        <taxon>Ammoniphilus</taxon>
    </lineage>
</organism>
<gene>
    <name evidence="2" type="ORF">J2Z37_004641</name>
</gene>